<dbReference type="Proteomes" id="UP001180536">
    <property type="component" value="Unassembled WGS sequence"/>
</dbReference>
<keyword evidence="5" id="KW-0201">Cytochrome c-type biogenesis</keyword>
<dbReference type="PANTHER" id="PTHR47870:SF1">
    <property type="entry name" value="CYTOCHROME C-TYPE BIOGENESIS PROTEIN CCMH"/>
    <property type="match status" value="1"/>
</dbReference>
<keyword evidence="7" id="KW-0472">Membrane</keyword>
<keyword evidence="10" id="KW-1185">Reference proteome</keyword>
<keyword evidence="7" id="KW-0812">Transmembrane</keyword>
<feature type="domain" description="CcmH/CycL/Ccl2/NrfF N-terminal" evidence="8">
    <location>
        <begin position="15"/>
        <end position="122"/>
    </location>
</feature>
<keyword evidence="4 7" id="KW-0732">Signal</keyword>
<feature type="chain" id="PRO_5044983426" description="Cytochrome c-type biogenesis protein" evidence="7">
    <location>
        <begin position="19"/>
        <end position="126"/>
    </location>
</feature>
<comment type="caution">
    <text evidence="9">The sequence shown here is derived from an EMBL/GenBank/DDBJ whole genome shotgun (WGS) entry which is preliminary data.</text>
</comment>
<reference evidence="9 10" key="1">
    <citation type="submission" date="2023-07" db="EMBL/GenBank/DDBJ databases">
        <title>Sorghum-associated microbial communities from plants grown in Nebraska, USA.</title>
        <authorList>
            <person name="Schachtman D."/>
        </authorList>
    </citation>
    <scope>NUCLEOTIDE SEQUENCE [LARGE SCALE GENOMIC DNA]</scope>
    <source>
        <strain evidence="9 10">BE310</strain>
    </source>
</reference>
<dbReference type="InterPro" id="IPR005616">
    <property type="entry name" value="CcmH/CycL/Ccl2/NrfF_N"/>
</dbReference>
<feature type="signal peptide" evidence="7">
    <location>
        <begin position="1"/>
        <end position="18"/>
    </location>
</feature>
<dbReference type="Gene3D" id="1.10.8.640">
    <property type="entry name" value="Cytochrome C biogenesis protein"/>
    <property type="match status" value="1"/>
</dbReference>
<evidence type="ECO:0000256" key="5">
    <source>
        <dbReference type="ARBA" id="ARBA00022748"/>
    </source>
</evidence>
<evidence type="ECO:0000259" key="8">
    <source>
        <dbReference type="Pfam" id="PF03918"/>
    </source>
</evidence>
<keyword evidence="6 7" id="KW-0408">Iron</keyword>
<evidence type="ECO:0000256" key="4">
    <source>
        <dbReference type="ARBA" id="ARBA00022729"/>
    </source>
</evidence>
<evidence type="ECO:0000313" key="10">
    <source>
        <dbReference type="Proteomes" id="UP001180536"/>
    </source>
</evidence>
<keyword evidence="2 7" id="KW-0349">Heme</keyword>
<keyword evidence="3 7" id="KW-0479">Metal-binding</keyword>
<accession>A0ABU1Z288</accession>
<evidence type="ECO:0000256" key="1">
    <source>
        <dbReference type="ARBA" id="ARBA00010342"/>
    </source>
</evidence>
<keyword evidence="7" id="KW-1133">Transmembrane helix</keyword>
<dbReference type="PANTHER" id="PTHR47870">
    <property type="entry name" value="CYTOCHROME C-TYPE BIOGENESIS PROTEIN CCMH"/>
    <property type="match status" value="1"/>
</dbReference>
<feature type="transmembrane region" description="Helical" evidence="7">
    <location>
        <begin position="93"/>
        <end position="111"/>
    </location>
</feature>
<sequence>MRRLLVAALLGAAWAAQAADLDDRVERLARELRCVVCQGQSVAESQAPLAVDMKAHLREGLAAGRSEGELRAELVRRYGEQVLLRPELHAGTVALWFGPLALLALGGLVYWRRGRPGKRREHKDLS</sequence>
<comment type="function">
    <text evidence="7">Possible subunit of a heme lyase.</text>
</comment>
<evidence type="ECO:0000256" key="3">
    <source>
        <dbReference type="ARBA" id="ARBA00022723"/>
    </source>
</evidence>
<name>A0ABU1Z288_9BURK</name>
<proteinExistence type="inferred from homology"/>
<dbReference type="InterPro" id="IPR038297">
    <property type="entry name" value="CcmH/CycL/NrfF/Ccl2_sf"/>
</dbReference>
<dbReference type="CDD" id="cd16378">
    <property type="entry name" value="CcmH_N"/>
    <property type="match status" value="1"/>
</dbReference>
<evidence type="ECO:0000256" key="7">
    <source>
        <dbReference type="RuleBase" id="RU364112"/>
    </source>
</evidence>
<comment type="similarity">
    <text evidence="1 7">Belongs to the CcmH/CycL/Ccl2/NrfF family.</text>
</comment>
<dbReference type="RefSeq" id="WP_310340302.1">
    <property type="nucleotide sequence ID" value="NZ_JAVDXQ010000001.1"/>
</dbReference>
<dbReference type="InterPro" id="IPR051263">
    <property type="entry name" value="C-type_cytochrome_biogenesis"/>
</dbReference>
<dbReference type="Pfam" id="PF03918">
    <property type="entry name" value="CcmH"/>
    <property type="match status" value="1"/>
</dbReference>
<evidence type="ECO:0000313" key="9">
    <source>
        <dbReference type="EMBL" id="MDR7294727.1"/>
    </source>
</evidence>
<evidence type="ECO:0000256" key="6">
    <source>
        <dbReference type="ARBA" id="ARBA00023004"/>
    </source>
</evidence>
<evidence type="ECO:0000256" key="2">
    <source>
        <dbReference type="ARBA" id="ARBA00022617"/>
    </source>
</evidence>
<protein>
    <recommendedName>
        <fullName evidence="7">Cytochrome c-type biogenesis protein</fullName>
    </recommendedName>
</protein>
<gene>
    <name evidence="9" type="ORF">J2X16_000048</name>
</gene>
<organism evidence="9 10">
    <name type="scientific">Pelomonas aquatica</name>
    <dbReference type="NCBI Taxonomy" id="431058"/>
    <lineage>
        <taxon>Bacteria</taxon>
        <taxon>Pseudomonadati</taxon>
        <taxon>Pseudomonadota</taxon>
        <taxon>Betaproteobacteria</taxon>
        <taxon>Burkholderiales</taxon>
        <taxon>Sphaerotilaceae</taxon>
        <taxon>Roseateles</taxon>
    </lineage>
</organism>
<dbReference type="EMBL" id="JAVDXQ010000001">
    <property type="protein sequence ID" value="MDR7294727.1"/>
    <property type="molecule type" value="Genomic_DNA"/>
</dbReference>